<accession>A0A6J4LMX5</accession>
<dbReference type="EMBL" id="CADCTV010000511">
    <property type="protein sequence ID" value="CAA9337131.1"/>
    <property type="molecule type" value="Genomic_DNA"/>
</dbReference>
<dbReference type="InterPro" id="IPR013406">
    <property type="entry name" value="CHP02574_addiction_mod"/>
</dbReference>
<dbReference type="AlphaFoldDB" id="A0A6J4LMX5"/>
<dbReference type="Pfam" id="PF09720">
    <property type="entry name" value="Unstab_antitox"/>
    <property type="match status" value="1"/>
</dbReference>
<evidence type="ECO:0000313" key="1">
    <source>
        <dbReference type="EMBL" id="CAA9337131.1"/>
    </source>
</evidence>
<sequence>MSLPLERVQSEALELSADERAALAHRLIASLDPESGDDPTEVELAWEKEIARRLDEYRAGTAQPVSSADVFAKARALLK</sequence>
<gene>
    <name evidence="1" type="ORF">AVDCRST_MAG89-2448</name>
</gene>
<name>A0A6J4LMX5_9BACT</name>
<dbReference type="NCBIfam" id="TIGR02574">
    <property type="entry name" value="stabl_TIGR02574"/>
    <property type="match status" value="1"/>
</dbReference>
<evidence type="ECO:0008006" key="2">
    <source>
        <dbReference type="Google" id="ProtNLM"/>
    </source>
</evidence>
<protein>
    <recommendedName>
        <fullName evidence="2">Addiction module component, TIGR02574 family</fullName>
    </recommendedName>
</protein>
<proteinExistence type="predicted"/>
<organism evidence="1">
    <name type="scientific">uncultured Gemmatimonadota bacterium</name>
    <dbReference type="NCBI Taxonomy" id="203437"/>
    <lineage>
        <taxon>Bacteria</taxon>
        <taxon>Pseudomonadati</taxon>
        <taxon>Gemmatimonadota</taxon>
        <taxon>environmental samples</taxon>
    </lineage>
</organism>
<reference evidence="1" key="1">
    <citation type="submission" date="2020-02" db="EMBL/GenBank/DDBJ databases">
        <authorList>
            <person name="Meier V. D."/>
        </authorList>
    </citation>
    <scope>NUCLEOTIDE SEQUENCE</scope>
    <source>
        <strain evidence="1">AVDCRST_MAG89</strain>
    </source>
</reference>